<dbReference type="GO" id="GO:0016020">
    <property type="term" value="C:membrane"/>
    <property type="evidence" value="ECO:0007669"/>
    <property type="project" value="TreeGrafter"/>
</dbReference>
<dbReference type="GO" id="GO:0006633">
    <property type="term" value="P:fatty acid biosynthetic process"/>
    <property type="evidence" value="ECO:0007669"/>
    <property type="project" value="UniProtKB-KW"/>
</dbReference>
<evidence type="ECO:0000256" key="4">
    <source>
        <dbReference type="ARBA" id="ARBA00023160"/>
    </source>
</evidence>
<evidence type="ECO:0000256" key="3">
    <source>
        <dbReference type="ARBA" id="ARBA00023098"/>
    </source>
</evidence>
<feature type="transmembrane region" description="Helical" evidence="5">
    <location>
        <begin position="113"/>
        <end position="134"/>
    </location>
</feature>
<keyword evidence="8" id="KW-1185">Reference proteome</keyword>
<sequence length="253" mass="29315">MLCPTGHLTLLSPLFIFLPCLLSGTTSKLVLFFFQGPNLLTFSAPQKLYLHPFWSEIVSVWNILPIPHSSKAYIANGSLFSKKYYSIGLLIENTVFSHFLLKQDLALIVTYQIRIILVYMPIMGFKCFMAYYWMSRFLEAAWFIWVSQMNHIPMNIDYDTNMDWVSTQLHATCNVDQSFFNDWFTGHLNFQIEHHLFPTMPRHNYSKVAPLVKSLCAKYGITYQSKPLLTAFGDILRSLKLSGETWLEAYLHG</sequence>
<dbReference type="GeneTree" id="ENSGT00950000182990"/>
<dbReference type="InterPro" id="IPR005804">
    <property type="entry name" value="FA_desaturase_dom"/>
</dbReference>
<keyword evidence="4" id="KW-0275">Fatty acid biosynthesis</keyword>
<evidence type="ECO:0000313" key="8">
    <source>
        <dbReference type="Proteomes" id="UP000472273"/>
    </source>
</evidence>
<dbReference type="Proteomes" id="UP000472273">
    <property type="component" value="Unplaced"/>
</dbReference>
<keyword evidence="2" id="KW-0276">Fatty acid metabolism</keyword>
<reference evidence="7" key="2">
    <citation type="submission" date="2025-09" db="UniProtKB">
        <authorList>
            <consortium name="Ensembl"/>
        </authorList>
    </citation>
    <scope>IDENTIFICATION</scope>
</reference>
<keyword evidence="5" id="KW-0812">Transmembrane</keyword>
<keyword evidence="1" id="KW-0444">Lipid biosynthesis</keyword>
<feature type="domain" description="Fatty acid desaturase" evidence="6">
    <location>
        <begin position="104"/>
        <end position="225"/>
    </location>
</feature>
<evidence type="ECO:0000256" key="5">
    <source>
        <dbReference type="SAM" id="Phobius"/>
    </source>
</evidence>
<organism evidence="7 8">
    <name type="scientific">Pseudonaja textilis</name>
    <name type="common">Eastern brown snake</name>
    <dbReference type="NCBI Taxonomy" id="8673"/>
    <lineage>
        <taxon>Eukaryota</taxon>
        <taxon>Metazoa</taxon>
        <taxon>Chordata</taxon>
        <taxon>Craniata</taxon>
        <taxon>Vertebrata</taxon>
        <taxon>Euteleostomi</taxon>
        <taxon>Lepidosauria</taxon>
        <taxon>Squamata</taxon>
        <taxon>Bifurcata</taxon>
        <taxon>Unidentata</taxon>
        <taxon>Episquamata</taxon>
        <taxon>Toxicofera</taxon>
        <taxon>Serpentes</taxon>
        <taxon>Colubroidea</taxon>
        <taxon>Elapidae</taxon>
        <taxon>Hydrophiinae</taxon>
        <taxon>Pseudonaja</taxon>
    </lineage>
</organism>
<keyword evidence="3" id="KW-0443">Lipid metabolism</keyword>
<keyword evidence="5" id="KW-0472">Membrane</keyword>
<dbReference type="PANTHER" id="PTHR19353">
    <property type="entry name" value="FATTY ACID DESATURASE 2"/>
    <property type="match status" value="1"/>
</dbReference>
<reference evidence="7" key="1">
    <citation type="submission" date="2025-08" db="UniProtKB">
        <authorList>
            <consortium name="Ensembl"/>
        </authorList>
    </citation>
    <scope>IDENTIFICATION</scope>
</reference>
<proteinExistence type="predicted"/>
<dbReference type="Pfam" id="PF00487">
    <property type="entry name" value="FA_desaturase"/>
    <property type="match status" value="1"/>
</dbReference>
<accession>A0A670Z980</accession>
<evidence type="ECO:0000259" key="6">
    <source>
        <dbReference type="Pfam" id="PF00487"/>
    </source>
</evidence>
<evidence type="ECO:0000313" key="7">
    <source>
        <dbReference type="Ensembl" id="ENSPTXP00000018408.1"/>
    </source>
</evidence>
<keyword evidence="5" id="KW-1133">Transmembrane helix</keyword>
<dbReference type="CDD" id="cd03506">
    <property type="entry name" value="Delta6-FADS-like"/>
    <property type="match status" value="1"/>
</dbReference>
<dbReference type="PANTHER" id="PTHR19353:SF86">
    <property type="entry name" value="CYTOCHROME B5 HEME-BINDING DOMAIN-CONTAINING PROTEIN"/>
    <property type="match status" value="1"/>
</dbReference>
<evidence type="ECO:0000256" key="1">
    <source>
        <dbReference type="ARBA" id="ARBA00022516"/>
    </source>
</evidence>
<dbReference type="GO" id="GO:0016717">
    <property type="term" value="F:oxidoreductase activity, acting on paired donors, with oxidation of a pair of donors resulting in the reduction of molecular oxygen to two molecules of water"/>
    <property type="evidence" value="ECO:0007669"/>
    <property type="project" value="TreeGrafter"/>
</dbReference>
<evidence type="ECO:0000256" key="2">
    <source>
        <dbReference type="ARBA" id="ARBA00022832"/>
    </source>
</evidence>
<dbReference type="Ensembl" id="ENSPTXT00000018960.1">
    <property type="protein sequence ID" value="ENSPTXP00000018408.1"/>
    <property type="gene ID" value="ENSPTXG00000012686.1"/>
</dbReference>
<dbReference type="InterPro" id="IPR012171">
    <property type="entry name" value="Fatty_acid_desaturase"/>
</dbReference>
<protein>
    <recommendedName>
        <fullName evidence="6">Fatty acid desaturase domain-containing protein</fullName>
    </recommendedName>
</protein>
<dbReference type="AlphaFoldDB" id="A0A670Z980"/>
<name>A0A670Z980_PSETE</name>